<evidence type="ECO:0000256" key="3">
    <source>
        <dbReference type="ARBA" id="ARBA00022829"/>
    </source>
</evidence>
<evidence type="ECO:0000256" key="2">
    <source>
        <dbReference type="ARBA" id="ARBA00006295"/>
    </source>
</evidence>
<dbReference type="GO" id="GO:0003677">
    <property type="term" value="F:DNA binding"/>
    <property type="evidence" value="ECO:0007669"/>
    <property type="project" value="UniProtKB-KW"/>
</dbReference>
<evidence type="ECO:0000313" key="7">
    <source>
        <dbReference type="Proteomes" id="UP000003793"/>
    </source>
</evidence>
<accession>C0BFI3</accession>
<dbReference type="Pfam" id="PF02195">
    <property type="entry name" value="ParB_N"/>
    <property type="match status" value="1"/>
</dbReference>
<feature type="domain" description="ParB-like N-terminal" evidence="5">
    <location>
        <begin position="6"/>
        <end position="95"/>
    </location>
</feature>
<comment type="similarity">
    <text evidence="2">Belongs to the ParB family.</text>
</comment>
<comment type="subcellular location">
    <subcellularLocation>
        <location evidence="1">Cytoplasm</location>
        <location evidence="1">Nucleoid</location>
    </subcellularLocation>
</comment>
<dbReference type="HOGENOM" id="CLU_023853_0_0_9"/>
<dbReference type="Pfam" id="PF23552">
    <property type="entry name" value="ParB_C"/>
    <property type="match status" value="1"/>
</dbReference>
<dbReference type="FunFam" id="3.90.1530.30:FF:000001">
    <property type="entry name" value="Chromosome partitioning protein ParB"/>
    <property type="match status" value="1"/>
</dbReference>
<dbReference type="InterPro" id="IPR050336">
    <property type="entry name" value="Chromosome_partition/occlusion"/>
</dbReference>
<dbReference type="InterPro" id="IPR036086">
    <property type="entry name" value="ParB/Sulfiredoxin_sf"/>
</dbReference>
<dbReference type="Proteomes" id="UP000003793">
    <property type="component" value="Unassembled WGS sequence"/>
</dbReference>
<protein>
    <submittedName>
        <fullName evidence="6">ParB-like protein</fullName>
    </submittedName>
</protein>
<dbReference type="EMBL" id="ABVR01000046">
    <property type="protein sequence ID" value="EEG88028.1"/>
    <property type="molecule type" value="Genomic_DNA"/>
</dbReference>
<dbReference type="NCBIfam" id="TIGR00180">
    <property type="entry name" value="parB_part"/>
    <property type="match status" value="1"/>
</dbReference>
<dbReference type="Gene3D" id="1.10.10.2830">
    <property type="match status" value="1"/>
</dbReference>
<dbReference type="FunFam" id="1.10.10.2830:FF:000001">
    <property type="entry name" value="Chromosome partitioning protein ParB"/>
    <property type="match status" value="1"/>
</dbReference>
<dbReference type="InterPro" id="IPR003115">
    <property type="entry name" value="ParB_N"/>
</dbReference>
<dbReference type="PANTHER" id="PTHR33375">
    <property type="entry name" value="CHROMOSOME-PARTITIONING PROTEIN PARB-RELATED"/>
    <property type="match status" value="1"/>
</dbReference>
<dbReference type="GO" id="GO:0005694">
    <property type="term" value="C:chromosome"/>
    <property type="evidence" value="ECO:0007669"/>
    <property type="project" value="TreeGrafter"/>
</dbReference>
<dbReference type="SMART" id="SM00470">
    <property type="entry name" value="ParB"/>
    <property type="match status" value="1"/>
</dbReference>
<dbReference type="CDD" id="cd16393">
    <property type="entry name" value="SPO0J_N"/>
    <property type="match status" value="1"/>
</dbReference>
<dbReference type="GO" id="GO:0045881">
    <property type="term" value="P:positive regulation of sporulation resulting in formation of a cellular spore"/>
    <property type="evidence" value="ECO:0007669"/>
    <property type="project" value="TreeGrafter"/>
</dbReference>
<sequence>MNAGPIMMKINDVEPNRDQPRKHFEEDALLELADSIKQFGILQPLIVQKRNDYYEIIAGERRWRAAKQAGIKEIPVIIKEYTDQEIVEISLIENIQRENLNPIEEAQAYKRLLNEFRLKQDEVAERVSKSRTAVTNSMRLLKLDERVQQMIIDDMISTGHARALLAIEDKEQQYILANKVFDEKLSVRDTEKLVKELKKPKKEKEKPVIQNAFVYEDLEERIKSIIGSKVHVNHKANGKGKIEIEYYSDNDLERIFELLMSIQEGK</sequence>
<evidence type="ECO:0000313" key="6">
    <source>
        <dbReference type="EMBL" id="EEG88028.1"/>
    </source>
</evidence>
<evidence type="ECO:0000256" key="1">
    <source>
        <dbReference type="ARBA" id="ARBA00004453"/>
    </source>
</evidence>
<dbReference type="Gene3D" id="3.90.1530.30">
    <property type="match status" value="1"/>
</dbReference>
<comment type="caution">
    <text evidence="6">The sequence shown here is derived from an EMBL/GenBank/DDBJ whole genome shotgun (WGS) entry which is preliminary data.</text>
</comment>
<dbReference type="Pfam" id="PF17762">
    <property type="entry name" value="HTH_ParB"/>
    <property type="match status" value="1"/>
</dbReference>
<dbReference type="InterPro" id="IPR057240">
    <property type="entry name" value="ParB_dimer_C"/>
</dbReference>
<dbReference type="SUPFAM" id="SSF109709">
    <property type="entry name" value="KorB DNA-binding domain-like"/>
    <property type="match status" value="1"/>
</dbReference>
<dbReference type="InterPro" id="IPR041468">
    <property type="entry name" value="HTH_ParB/Spo0J"/>
</dbReference>
<dbReference type="SUPFAM" id="SSF110849">
    <property type="entry name" value="ParB/Sulfiredoxin"/>
    <property type="match status" value="1"/>
</dbReference>
<organism evidence="6 7">
    <name type="scientific">Coprococcus comes ATCC 27758</name>
    <dbReference type="NCBI Taxonomy" id="470146"/>
    <lineage>
        <taxon>Bacteria</taxon>
        <taxon>Bacillati</taxon>
        <taxon>Bacillota</taxon>
        <taxon>Clostridia</taxon>
        <taxon>Lachnospirales</taxon>
        <taxon>Lachnospiraceae</taxon>
        <taxon>Coprococcus</taxon>
    </lineage>
</organism>
<dbReference type="GO" id="GO:0009295">
    <property type="term" value="C:nucleoid"/>
    <property type="evidence" value="ECO:0007669"/>
    <property type="project" value="UniProtKB-SubCell"/>
</dbReference>
<keyword evidence="4" id="KW-0238">DNA-binding</keyword>
<reference evidence="6 7" key="2">
    <citation type="submission" date="2009-03" db="EMBL/GenBank/DDBJ databases">
        <title>Draft genome sequence of Coprococcus comes (ATCC 27758).</title>
        <authorList>
            <person name="Sudarsanam P."/>
            <person name="Ley R."/>
            <person name="Guruge J."/>
            <person name="Turnbaugh P.J."/>
            <person name="Mahowald M."/>
            <person name="Liep D."/>
            <person name="Gordon J."/>
        </authorList>
    </citation>
    <scope>NUCLEOTIDE SEQUENCE [LARGE SCALE GENOMIC DNA]</scope>
    <source>
        <strain evidence="6 7">ATCC 27758</strain>
    </source>
</reference>
<dbReference type="GO" id="GO:0007059">
    <property type="term" value="P:chromosome segregation"/>
    <property type="evidence" value="ECO:0007669"/>
    <property type="project" value="UniProtKB-KW"/>
</dbReference>
<reference evidence="6 7" key="1">
    <citation type="submission" date="2009-02" db="EMBL/GenBank/DDBJ databases">
        <authorList>
            <person name="Fulton L."/>
            <person name="Clifton S."/>
            <person name="Fulton B."/>
            <person name="Xu J."/>
            <person name="Minx P."/>
            <person name="Pepin K.H."/>
            <person name="Johnson M."/>
            <person name="Bhonagiri V."/>
            <person name="Nash W.E."/>
            <person name="Mardis E.R."/>
            <person name="Wilson R.K."/>
        </authorList>
    </citation>
    <scope>NUCLEOTIDE SEQUENCE [LARGE SCALE GENOMIC DNA]</scope>
    <source>
        <strain evidence="6 7">ATCC 27758</strain>
    </source>
</reference>
<name>C0BFI3_9FIRM</name>
<gene>
    <name evidence="6" type="ORF">COPCOM_03951</name>
</gene>
<evidence type="ECO:0000259" key="5">
    <source>
        <dbReference type="SMART" id="SM00470"/>
    </source>
</evidence>
<keyword evidence="3" id="KW-0159">Chromosome partition</keyword>
<proteinExistence type="inferred from homology"/>
<evidence type="ECO:0000256" key="4">
    <source>
        <dbReference type="ARBA" id="ARBA00023125"/>
    </source>
</evidence>
<dbReference type="PANTHER" id="PTHR33375:SF1">
    <property type="entry name" value="CHROMOSOME-PARTITIONING PROTEIN PARB-RELATED"/>
    <property type="match status" value="1"/>
</dbReference>
<dbReference type="InterPro" id="IPR004437">
    <property type="entry name" value="ParB/RepB/Spo0J"/>
</dbReference>
<dbReference type="AlphaFoldDB" id="C0BFI3"/>